<dbReference type="RefSeq" id="WP_084605047.1">
    <property type="nucleotide sequence ID" value="NZ_FQWM01000010.1"/>
</dbReference>
<dbReference type="Proteomes" id="UP000184211">
    <property type="component" value="Unassembled WGS sequence"/>
</dbReference>
<sequence>MRVIALCLLVVGGLAGCAPQDVAEVDTGPVGVLDAHAGLEDLRPVARPEDVAQVATGEIKSGELGTTIATLDATEPGVWLRTPLVDRQQSGTIVFGGNRLTVTLIPIKGPETAGSFISLDAMRQIGAPLTGFPELTVYGS</sequence>
<reference evidence="3" key="1">
    <citation type="submission" date="2016-11" db="EMBL/GenBank/DDBJ databases">
        <authorList>
            <person name="Varghese N."/>
            <person name="Submissions S."/>
        </authorList>
    </citation>
    <scope>NUCLEOTIDE SEQUENCE [LARGE SCALE GENOMIC DNA]</scope>
    <source>
        <strain evidence="3">DSM 28223</strain>
    </source>
</reference>
<dbReference type="PROSITE" id="PS51257">
    <property type="entry name" value="PROKAR_LIPOPROTEIN"/>
    <property type="match status" value="1"/>
</dbReference>
<evidence type="ECO:0000256" key="1">
    <source>
        <dbReference type="SAM" id="SignalP"/>
    </source>
</evidence>
<evidence type="ECO:0000313" key="2">
    <source>
        <dbReference type="EMBL" id="SHH84249.1"/>
    </source>
</evidence>
<dbReference type="EMBL" id="FQWM01000010">
    <property type="protein sequence ID" value="SHH84249.1"/>
    <property type="molecule type" value="Genomic_DNA"/>
</dbReference>
<name>A0A1M5W9J4_9RHOB</name>
<protein>
    <recommendedName>
        <fullName evidence="4">D-galactarate dehydratase</fullName>
    </recommendedName>
</protein>
<dbReference type="AlphaFoldDB" id="A0A1M5W9J4"/>
<keyword evidence="1" id="KW-0732">Signal</keyword>
<keyword evidence="3" id="KW-1185">Reference proteome</keyword>
<dbReference type="OrthoDB" id="7871639at2"/>
<gene>
    <name evidence="2" type="ORF">SAMN04488044_0059</name>
</gene>
<accession>A0A1M5W9J4</accession>
<dbReference type="STRING" id="870908.SAMN04488044_0059"/>
<organism evidence="2 3">
    <name type="scientific">Cognatishimia maritima</name>
    <dbReference type="NCBI Taxonomy" id="870908"/>
    <lineage>
        <taxon>Bacteria</taxon>
        <taxon>Pseudomonadati</taxon>
        <taxon>Pseudomonadota</taxon>
        <taxon>Alphaproteobacteria</taxon>
        <taxon>Rhodobacterales</taxon>
        <taxon>Paracoccaceae</taxon>
        <taxon>Cognatishimia</taxon>
    </lineage>
</organism>
<feature type="signal peptide" evidence="1">
    <location>
        <begin position="1"/>
        <end position="23"/>
    </location>
</feature>
<evidence type="ECO:0008006" key="4">
    <source>
        <dbReference type="Google" id="ProtNLM"/>
    </source>
</evidence>
<proteinExistence type="predicted"/>
<feature type="chain" id="PRO_5012229198" description="D-galactarate dehydratase" evidence="1">
    <location>
        <begin position="24"/>
        <end position="140"/>
    </location>
</feature>
<evidence type="ECO:0000313" key="3">
    <source>
        <dbReference type="Proteomes" id="UP000184211"/>
    </source>
</evidence>